<gene>
    <name evidence="1" type="ORF">E5331_02895</name>
</gene>
<sequence length="1003" mass="109323">MILRLIKRPVAVTMCVIALTVVCILSLRGLPVSLMPDIDIPRITVNVPMPGASVREVETRVAAPLRGQLMQIAGIKEIRSESKTDGTTITMEFTPGSRMDLLFIEANEKVDRAMGMLPEGMERPKVVKAGATDIPAFYIDVYSDDDSEEGFARLSDYVTGVVRKRVEQLPQTAMVDVSGDTKPEIVIEPYAEKTEALGITPEQIGAAVSSADLRLEALSVADGAYRYSLHFDSQMSTLDDIRNITLRHDGRLLRLGDLCCVSQRQMGDNGSVRHGENRAISLAVIKQNDARMEDLKESVEGLLEEVRRDNPGVKFVLTRDQTSLLSYSINNLSWNLALGIALACLVLFAFIRDVRIPLLIVVSIPLSLLLTMLCFKLAGISINVISLAGLILGVGMMVDNSIIVIDNITRLADEGKPLDDAVALGASEVFTPMLSSVLTTCSVFIPLIFLSGTAGALFYDQAMAVTISLFSSLAVAMLVIPVYFRVFFKRKGVRMKHRKDGSVPLVERVYNRVLAATLAHPWKVALSIAVLVVVGVACGLGLRKERMPDVSHTDMLVTVDWNEGVSLNTNEERMAQLRSRIKGMAQTTTTMAGSQGFILSHTPGLSSSESVMYVAADSEDRIAEIKDSISGFVRGRYPSASLSYAVSGNVYDMIFSSDMPDLEIRLQTATGGLPDVVRSRSFCDSLAFRFPDVEISPVATEENLRYEVAGDVASLYGIGYSRLYSRLRELAGSNSVYTINDGSHSVPVIVGAERADRYGMLQNSIRTNDGVDVPLSTLLRERRGEDYKHLYASSSGAYYPVGVDADDKTVESVMDEVKARVNRADSGLSVLFAGAYFDSRRLIGELMVVLAVALAMLYFILAAQFESMLQPLIILSEVAVDIAAVLIALWIAGESLNLMSMIGVVVMCGIIINDSILKIDTINRLRRGGMKTDAAIITAGHQRLKPIIMTSLTTILAVAPFLTRGDMGSDLQFPLSFTLIVGMTVGTLVSLFIIPLFYKLAYD</sequence>
<name>A0AC61RGT2_9BACT</name>
<comment type="caution">
    <text evidence="1">The sequence shown here is derived from an EMBL/GenBank/DDBJ whole genome shotgun (WGS) entry which is preliminary data.</text>
</comment>
<proteinExistence type="predicted"/>
<keyword evidence="2" id="KW-1185">Reference proteome</keyword>
<evidence type="ECO:0000313" key="2">
    <source>
        <dbReference type="Proteomes" id="UP000306319"/>
    </source>
</evidence>
<accession>A0AC61RGT2</accession>
<dbReference type="EMBL" id="SRYB01000003">
    <property type="protein sequence ID" value="TGY80204.1"/>
    <property type="molecule type" value="Genomic_DNA"/>
</dbReference>
<reference evidence="1" key="1">
    <citation type="submission" date="2019-04" db="EMBL/GenBank/DDBJ databases">
        <title>Microbes associate with the intestines of laboratory mice.</title>
        <authorList>
            <person name="Navarre W."/>
            <person name="Wong E."/>
            <person name="Huang K."/>
            <person name="Tropini C."/>
            <person name="Ng K."/>
            <person name="Yu B."/>
        </authorList>
    </citation>
    <scope>NUCLEOTIDE SEQUENCE</scope>
    <source>
        <strain evidence="1">NM04_E33</strain>
    </source>
</reference>
<organism evidence="1 2">
    <name type="scientific">Lepagella muris</name>
    <dbReference type="NCBI Taxonomy" id="3032870"/>
    <lineage>
        <taxon>Bacteria</taxon>
        <taxon>Pseudomonadati</taxon>
        <taxon>Bacteroidota</taxon>
        <taxon>Bacteroidia</taxon>
        <taxon>Bacteroidales</taxon>
        <taxon>Muribaculaceae</taxon>
        <taxon>Lepagella</taxon>
    </lineage>
</organism>
<evidence type="ECO:0000313" key="1">
    <source>
        <dbReference type="EMBL" id="TGY80204.1"/>
    </source>
</evidence>
<dbReference type="Proteomes" id="UP000306319">
    <property type="component" value="Unassembled WGS sequence"/>
</dbReference>
<protein>
    <submittedName>
        <fullName evidence="1">Efflux RND transporter permease subunit</fullName>
    </submittedName>
</protein>